<keyword evidence="3" id="KW-1185">Reference proteome</keyword>
<dbReference type="Pfam" id="PF01243">
    <property type="entry name" value="PNPOx_N"/>
    <property type="match status" value="1"/>
</dbReference>
<sequence>MTTTSTDKITRQLLRTIERRSFCTLATSSPAHRAHVAGVLYATVGSTLYVSTLRGSRKARNVAANPNVGVCIPVRRLPVGPPSSVQFQAVADVLAQDDPRLLRLVEDGALSAITKHGELTVPDGCFLRITPARTVFTYGVGMPLLTFLRDPLNAAGSVTLSA</sequence>
<evidence type="ECO:0000259" key="1">
    <source>
        <dbReference type="Pfam" id="PF01243"/>
    </source>
</evidence>
<name>A0A934V3N2_9PSEU</name>
<comment type="caution">
    <text evidence="2">The sequence shown here is derived from an EMBL/GenBank/DDBJ whole genome shotgun (WGS) entry which is preliminary data.</text>
</comment>
<dbReference type="EMBL" id="JAENJH010000001">
    <property type="protein sequence ID" value="MBK1783220.1"/>
    <property type="molecule type" value="Genomic_DNA"/>
</dbReference>
<gene>
    <name evidence="2" type="ORF">JHE00_02705</name>
</gene>
<reference evidence="2" key="1">
    <citation type="submission" date="2020-12" db="EMBL/GenBank/DDBJ databases">
        <title>Prauserella sp. ASG 168, a novel actinomycete isolated from cave rock.</title>
        <authorList>
            <person name="Suriyachadkun C."/>
        </authorList>
    </citation>
    <scope>NUCLEOTIDE SEQUENCE</scope>
    <source>
        <strain evidence="2">ASG 168</strain>
    </source>
</reference>
<dbReference type="InterPro" id="IPR012349">
    <property type="entry name" value="Split_barrel_FMN-bd"/>
</dbReference>
<dbReference type="RefSeq" id="WP_200314376.1">
    <property type="nucleotide sequence ID" value="NZ_JAENJH010000001.1"/>
</dbReference>
<dbReference type="InterPro" id="IPR011576">
    <property type="entry name" value="Pyridox_Oxase_N"/>
</dbReference>
<dbReference type="Proteomes" id="UP000635245">
    <property type="component" value="Unassembled WGS sequence"/>
</dbReference>
<organism evidence="2 3">
    <name type="scientific">Prauserella cavernicola</name>
    <dbReference type="NCBI Taxonomy" id="2800127"/>
    <lineage>
        <taxon>Bacteria</taxon>
        <taxon>Bacillati</taxon>
        <taxon>Actinomycetota</taxon>
        <taxon>Actinomycetes</taxon>
        <taxon>Pseudonocardiales</taxon>
        <taxon>Pseudonocardiaceae</taxon>
        <taxon>Prauserella</taxon>
    </lineage>
</organism>
<feature type="domain" description="Pyridoxamine 5'-phosphate oxidase N-terminal" evidence="1">
    <location>
        <begin position="10"/>
        <end position="133"/>
    </location>
</feature>
<accession>A0A934V3N2</accession>
<evidence type="ECO:0000313" key="2">
    <source>
        <dbReference type="EMBL" id="MBK1783220.1"/>
    </source>
</evidence>
<evidence type="ECO:0000313" key="3">
    <source>
        <dbReference type="Proteomes" id="UP000635245"/>
    </source>
</evidence>
<protein>
    <submittedName>
        <fullName evidence="2">Pyridoxamine 5'-phosphate oxidase family protein</fullName>
    </submittedName>
</protein>
<dbReference type="SUPFAM" id="SSF50475">
    <property type="entry name" value="FMN-binding split barrel"/>
    <property type="match status" value="1"/>
</dbReference>
<dbReference type="Gene3D" id="2.30.110.10">
    <property type="entry name" value="Electron Transport, Fmn-binding Protein, Chain A"/>
    <property type="match status" value="1"/>
</dbReference>
<dbReference type="AlphaFoldDB" id="A0A934V3N2"/>
<proteinExistence type="predicted"/>